<dbReference type="InterPro" id="IPR001478">
    <property type="entry name" value="PDZ"/>
</dbReference>
<accession>A0A7S3L2C7</accession>
<dbReference type="CDD" id="cd00136">
    <property type="entry name" value="PDZ_canonical"/>
    <property type="match status" value="1"/>
</dbReference>
<reference evidence="3" key="1">
    <citation type="submission" date="2021-01" db="EMBL/GenBank/DDBJ databases">
        <authorList>
            <person name="Corre E."/>
            <person name="Pelletier E."/>
            <person name="Niang G."/>
            <person name="Scheremetjew M."/>
            <person name="Finn R."/>
            <person name="Kale V."/>
            <person name="Holt S."/>
            <person name="Cochrane G."/>
            <person name="Meng A."/>
            <person name="Brown T."/>
            <person name="Cohen L."/>
        </authorList>
    </citation>
    <scope>NUCLEOTIDE SEQUENCE</scope>
    <source>
        <strain evidence="3">CCMP127</strain>
    </source>
</reference>
<dbReference type="Gene3D" id="2.30.42.10">
    <property type="match status" value="2"/>
</dbReference>
<dbReference type="SMART" id="SM00228">
    <property type="entry name" value="PDZ"/>
    <property type="match status" value="2"/>
</dbReference>
<dbReference type="InterPro" id="IPR036034">
    <property type="entry name" value="PDZ_sf"/>
</dbReference>
<protein>
    <recommendedName>
        <fullName evidence="2">PDZ domain-containing protein</fullName>
    </recommendedName>
</protein>
<dbReference type="AlphaFoldDB" id="A0A7S3L2C7"/>
<proteinExistence type="predicted"/>
<dbReference type="EMBL" id="HBIM01002933">
    <property type="protein sequence ID" value="CAE0404437.1"/>
    <property type="molecule type" value="Transcribed_RNA"/>
</dbReference>
<keyword evidence="1" id="KW-0812">Transmembrane</keyword>
<gene>
    <name evidence="3" type="ORF">ACOF00016_LOCUS2561</name>
</gene>
<feature type="domain" description="PDZ" evidence="2">
    <location>
        <begin position="121"/>
        <end position="202"/>
    </location>
</feature>
<evidence type="ECO:0000259" key="2">
    <source>
        <dbReference type="PROSITE" id="PS50106"/>
    </source>
</evidence>
<evidence type="ECO:0000256" key="1">
    <source>
        <dbReference type="SAM" id="Phobius"/>
    </source>
</evidence>
<feature type="transmembrane region" description="Helical" evidence="1">
    <location>
        <begin position="323"/>
        <end position="342"/>
    </location>
</feature>
<keyword evidence="1" id="KW-0472">Membrane</keyword>
<keyword evidence="1" id="KW-1133">Transmembrane helix</keyword>
<dbReference type="PROSITE" id="PS50106">
    <property type="entry name" value="PDZ"/>
    <property type="match status" value="1"/>
</dbReference>
<sequence length="346" mass="35812">MSTSGDSVDDVPEVPVSGGGDVVATAVTGALLVNVVTTPASATVVPVSMVTAAAATTTTTAHASTRSPEIASAIRATPAAICVGSSPPMNSITTVAAQVVTVDIESPSSSTAPENRAEFLSATLHKPNPESKLGITIAPDILGDIRITGLSESGSVQHSPLRVGDKLLSINGKNCSDMDNGVAGELLRSVAGTITIIVHNEGGSPHKVETMVEKAIPTANVGIGVHQTNVGTLNVSKVAASGLFAHSLVNVGDRVIAVNHVDCRRMDTGTVIRMIRNAPKYVTLLTETQGTAGVVLAAGSDRDLGRYESSWLNEDARRNQHHFCYCIWMIIVSLLVIGAIIIRPFG</sequence>
<name>A0A7S3L2C7_9STRA</name>
<dbReference type="SUPFAM" id="SSF50156">
    <property type="entry name" value="PDZ domain-like"/>
    <property type="match status" value="2"/>
</dbReference>
<evidence type="ECO:0000313" key="3">
    <source>
        <dbReference type="EMBL" id="CAE0404437.1"/>
    </source>
</evidence>
<organism evidence="3">
    <name type="scientific">Amphora coffeiformis</name>
    <dbReference type="NCBI Taxonomy" id="265554"/>
    <lineage>
        <taxon>Eukaryota</taxon>
        <taxon>Sar</taxon>
        <taxon>Stramenopiles</taxon>
        <taxon>Ochrophyta</taxon>
        <taxon>Bacillariophyta</taxon>
        <taxon>Bacillariophyceae</taxon>
        <taxon>Bacillariophycidae</taxon>
        <taxon>Thalassiophysales</taxon>
        <taxon>Catenulaceae</taxon>
        <taxon>Amphora</taxon>
    </lineage>
</organism>
<dbReference type="Pfam" id="PF00595">
    <property type="entry name" value="PDZ"/>
    <property type="match status" value="2"/>
</dbReference>